<feature type="domain" description="HD-GYP" evidence="2">
    <location>
        <begin position="821"/>
        <end position="1040"/>
    </location>
</feature>
<sequence>MLLTSLKKVKKKIKFSIRLTVVSIFIFSTFVTATVAISLQYYFSEKFAIESKVKLFNLTTQNTANYLKQINENAENTIRILSKSQEIIDKQSTDKVALRSLLSQIIETNPLLYALYVGYDNGHFYEVINLNTSQTVRQQYQANVSDRWLVVDIQNKIKKTHYYDENFNLRVTRTETTNYNPKERVWFTQAQVDKVNKTQPYLFSHLQAPGQTYSIRLNNSNTVLAADIPLSNLSDYLIEQNETSLLESEMYIFNQLGELIASNQKNETSRLPELTPLTLNQQQLATLTKYPNIFISNESNWAPIDFSVGGEPHGYGIDLLYAISEMLNLPITFINGFTWSELVEKFDKQEIDMLHSVFYTSTNKNKGLLSEALLELPFSIVTQPNLPIITELSELSNKTLAIPKGWSIIEVVKSKYPEIKIIEVADTRSLLQQVSQGKVDAGLDNEVVLRYMQNQFFIKNIQYHSLSHLSENVLPSSIHLLVQKNQQDLINLLNFAIKQIPANYLAALDDKWLNNGQVKGIKTIGTVPYSELTQLIKQTSNFSQLLEVELNEVEKYVYMMPISINQNKTDYLAITVPKSSVLASSREKIKVSIAITTASLLLILPISWFFATPIVSPIKRLVLENQKIKNRQFSQVTTMESSVIEIQKLATSMVDMSKSIQEHENNQKALMESFIELIAQAIDDKSPYTAGHCERVPELGIMLAKEAALNNNAPFKDFKFNNEDEFREFSLAAWLHDCGKITTPEHIVDKGTKLETIYNRIHEIRMRFEVLWRDAEINYYQNMIQHPERKLALKRKLKRQQSDLIKNFSFIASTNVGGEFMDEKNTQRLEQLAKITWQRNFDDKIGLSPIEELRVSLDEERLPVTEHLLSDKPEHLIQHDKAISYDEKHGIKIQPPAYKYNLGELYNLKIKRGTLTAEDRYKINEHIISTIKMLENVPFPPELSKVPRYASTHHETLIGTGYPRKLSKDDLSVPERVLVLADIFEALTAADRPYKKAKPLSVAIDILAKMVKDQHVDQDVFELFLTSGIYLKYAKKYLSDAQIDKVDITKYLSKA</sequence>
<dbReference type="PANTHER" id="PTHR45228:SF5">
    <property type="entry name" value="CYCLIC DI-GMP PHOSPHODIESTERASE VC_1348-RELATED"/>
    <property type="match status" value="1"/>
</dbReference>
<dbReference type="EMBL" id="LAZL01000015">
    <property type="protein sequence ID" value="KMT65111.1"/>
    <property type="molecule type" value="Genomic_DNA"/>
</dbReference>
<dbReference type="SMART" id="SM00471">
    <property type="entry name" value="HDc"/>
    <property type="match status" value="1"/>
</dbReference>
<keyword evidence="3" id="KW-0378">Hydrolase</keyword>
<dbReference type="Proteomes" id="UP000037600">
    <property type="component" value="Unassembled WGS sequence"/>
</dbReference>
<organism evidence="3 4">
    <name type="scientific">Catenovulum maritimum</name>
    <dbReference type="NCBI Taxonomy" id="1513271"/>
    <lineage>
        <taxon>Bacteria</taxon>
        <taxon>Pseudomonadati</taxon>
        <taxon>Pseudomonadota</taxon>
        <taxon>Gammaproteobacteria</taxon>
        <taxon>Alteromonadales</taxon>
        <taxon>Alteromonadaceae</taxon>
        <taxon>Catenovulum</taxon>
    </lineage>
</organism>
<keyword evidence="1" id="KW-0812">Transmembrane</keyword>
<keyword evidence="1" id="KW-1133">Transmembrane helix</keyword>
<gene>
    <name evidence="3" type="ORF">XM47_10245</name>
</gene>
<dbReference type="Gene3D" id="6.10.340.10">
    <property type="match status" value="1"/>
</dbReference>
<dbReference type="InterPro" id="IPR052020">
    <property type="entry name" value="Cyclic_di-GMP/3'3'-cGAMP_PDE"/>
</dbReference>
<dbReference type="OrthoDB" id="9764808at2"/>
<name>A0A0J8JKT0_9ALTE</name>
<comment type="caution">
    <text evidence="3">The sequence shown here is derived from an EMBL/GenBank/DDBJ whole genome shotgun (WGS) entry which is preliminary data.</text>
</comment>
<dbReference type="RefSeq" id="WP_048692235.1">
    <property type="nucleotide sequence ID" value="NZ_KQ130490.1"/>
</dbReference>
<reference evidence="3 4" key="1">
    <citation type="submission" date="2015-04" db="EMBL/GenBank/DDBJ databases">
        <title>Draft Genome Sequence of the Novel Agar-Digesting Marine Bacterium Q1.</title>
        <authorList>
            <person name="Li Y."/>
            <person name="Li D."/>
            <person name="Chen G."/>
            <person name="Du Z."/>
        </authorList>
    </citation>
    <scope>NUCLEOTIDE SEQUENCE [LARGE SCALE GENOMIC DNA]</scope>
    <source>
        <strain evidence="3 4">Q1</strain>
    </source>
</reference>
<dbReference type="GO" id="GO:0008081">
    <property type="term" value="F:phosphoric diester hydrolase activity"/>
    <property type="evidence" value="ECO:0007669"/>
    <property type="project" value="UniProtKB-ARBA"/>
</dbReference>
<dbReference type="InterPro" id="IPR037522">
    <property type="entry name" value="HD_GYP_dom"/>
</dbReference>
<dbReference type="CDD" id="cd00077">
    <property type="entry name" value="HDc"/>
    <property type="match status" value="1"/>
</dbReference>
<dbReference type="PROSITE" id="PS51832">
    <property type="entry name" value="HD_GYP"/>
    <property type="match status" value="1"/>
</dbReference>
<dbReference type="SUPFAM" id="SSF103190">
    <property type="entry name" value="Sensory domain-like"/>
    <property type="match status" value="1"/>
</dbReference>
<dbReference type="SUPFAM" id="SSF109604">
    <property type="entry name" value="HD-domain/PDEase-like"/>
    <property type="match status" value="2"/>
</dbReference>
<dbReference type="SUPFAM" id="SSF53850">
    <property type="entry name" value="Periplasmic binding protein-like II"/>
    <property type="match status" value="1"/>
</dbReference>
<keyword evidence="1" id="KW-0472">Membrane</keyword>
<dbReference type="PATRIC" id="fig|1513271.3.peg.2085"/>
<dbReference type="AlphaFoldDB" id="A0A0J8JKT0"/>
<dbReference type="InterPro" id="IPR001638">
    <property type="entry name" value="Solute-binding_3/MltF_N"/>
</dbReference>
<dbReference type="Gene3D" id="1.10.3210.10">
    <property type="entry name" value="Hypothetical protein af1432"/>
    <property type="match status" value="2"/>
</dbReference>
<evidence type="ECO:0000259" key="2">
    <source>
        <dbReference type="PROSITE" id="PS51832"/>
    </source>
</evidence>
<dbReference type="Gene3D" id="3.40.190.10">
    <property type="entry name" value="Periplasmic binding protein-like II"/>
    <property type="match status" value="2"/>
</dbReference>
<feature type="transmembrane region" description="Helical" evidence="1">
    <location>
        <begin position="21"/>
        <end position="43"/>
    </location>
</feature>
<dbReference type="Pfam" id="PF13487">
    <property type="entry name" value="HD_5"/>
    <property type="match status" value="1"/>
</dbReference>
<accession>A0A0J8JKT0</accession>
<evidence type="ECO:0000313" key="3">
    <source>
        <dbReference type="EMBL" id="KMT65111.1"/>
    </source>
</evidence>
<dbReference type="InterPro" id="IPR029151">
    <property type="entry name" value="Sensor-like_sf"/>
</dbReference>
<proteinExistence type="predicted"/>
<evidence type="ECO:0000256" key="1">
    <source>
        <dbReference type="SAM" id="Phobius"/>
    </source>
</evidence>
<dbReference type="Gene3D" id="3.30.450.20">
    <property type="entry name" value="PAS domain"/>
    <property type="match status" value="1"/>
</dbReference>
<dbReference type="Pfam" id="PF00497">
    <property type="entry name" value="SBP_bac_3"/>
    <property type="match status" value="1"/>
</dbReference>
<dbReference type="CDD" id="cd01007">
    <property type="entry name" value="PBP2_BvgS_HisK_like"/>
    <property type="match status" value="1"/>
</dbReference>
<evidence type="ECO:0000313" key="4">
    <source>
        <dbReference type="Proteomes" id="UP000037600"/>
    </source>
</evidence>
<dbReference type="STRING" id="1513271.XM47_10245"/>
<dbReference type="InterPro" id="IPR003607">
    <property type="entry name" value="HD/PDEase_dom"/>
</dbReference>
<dbReference type="SMART" id="SM00062">
    <property type="entry name" value="PBPb"/>
    <property type="match status" value="1"/>
</dbReference>
<keyword evidence="4" id="KW-1185">Reference proteome</keyword>
<protein>
    <submittedName>
        <fullName evidence="3">Phosphohydrolase</fullName>
    </submittedName>
</protein>
<dbReference type="PANTHER" id="PTHR45228">
    <property type="entry name" value="CYCLIC DI-GMP PHOSPHODIESTERASE TM_0186-RELATED"/>
    <property type="match status" value="1"/>
</dbReference>